<dbReference type="RefSeq" id="WP_010469777.1">
    <property type="nucleotide sequence ID" value="NZ_CP095474.1"/>
</dbReference>
<gene>
    <name evidence="2" type="ORF">MW084_11430</name>
</gene>
<dbReference type="Proteomes" id="UP001056383">
    <property type="component" value="Chromosome"/>
</dbReference>
<accession>A0ABY4TCK3</accession>
<name>A0ABY4TCK3_9ACTN</name>
<evidence type="ECO:0000313" key="3">
    <source>
        <dbReference type="Proteomes" id="UP001056383"/>
    </source>
</evidence>
<keyword evidence="1" id="KW-1133">Transmembrane helix</keyword>
<keyword evidence="1" id="KW-0812">Transmembrane</keyword>
<protein>
    <submittedName>
        <fullName evidence="2">Uncharacterized protein</fullName>
    </submittedName>
</protein>
<dbReference type="EMBL" id="CP095474">
    <property type="protein sequence ID" value="URN16447.1"/>
    <property type="molecule type" value="Genomic_DNA"/>
</dbReference>
<reference evidence="2" key="1">
    <citation type="submission" date="2022-04" db="EMBL/GenBank/DDBJ databases">
        <title>Systematic whole-genome sequencing reveals an unexpected diversity among actinomycetoma pathogens and provides insights into their antibacterial susceptibilities.</title>
        <authorList>
            <person name="Watson A.K."/>
            <person name="Kepplinger B."/>
            <person name="Bakhiet S.M."/>
            <person name="Mhmoud N.A."/>
            <person name="Chapman J."/>
            <person name="Allenby N."/>
            <person name="Mickiewicz K."/>
            <person name="Goodfellow M."/>
            <person name="Fahal A.H."/>
            <person name="Errington J."/>
        </authorList>
    </citation>
    <scope>NUCLEOTIDE SEQUENCE</scope>
    <source>
        <strain evidence="2">SD 504</strain>
    </source>
</reference>
<evidence type="ECO:0000313" key="2">
    <source>
        <dbReference type="EMBL" id="URN16447.1"/>
    </source>
</evidence>
<keyword evidence="1" id="KW-0472">Membrane</keyword>
<feature type="transmembrane region" description="Helical" evidence="1">
    <location>
        <begin position="6"/>
        <end position="23"/>
    </location>
</feature>
<sequence>MTEIGVFLGLLVATALALIVVLLRRGNRRTDDAEGLLIEQRRRLQAHQDRADYASHSLSAYTLLNGTSDRRLP</sequence>
<organism evidence="2 3">
    <name type="scientific">Streptomyces sudanensis</name>
    <dbReference type="NCBI Taxonomy" id="436397"/>
    <lineage>
        <taxon>Bacteria</taxon>
        <taxon>Bacillati</taxon>
        <taxon>Actinomycetota</taxon>
        <taxon>Actinomycetes</taxon>
        <taxon>Kitasatosporales</taxon>
        <taxon>Streptomycetaceae</taxon>
        <taxon>Streptomyces</taxon>
    </lineage>
</organism>
<keyword evidence="3" id="KW-1185">Reference proteome</keyword>
<proteinExistence type="predicted"/>
<evidence type="ECO:0000256" key="1">
    <source>
        <dbReference type="SAM" id="Phobius"/>
    </source>
</evidence>